<dbReference type="SUPFAM" id="SSF52096">
    <property type="entry name" value="ClpP/crotonase"/>
    <property type="match status" value="1"/>
</dbReference>
<dbReference type="Gene3D" id="3.90.226.10">
    <property type="entry name" value="2-enoyl-CoA Hydratase, Chain A, domain 1"/>
    <property type="match status" value="1"/>
</dbReference>
<dbReference type="STRING" id="1144748.KS2013_608"/>
<gene>
    <name evidence="2" type="ORF">KS2013_608</name>
</gene>
<dbReference type="PROSITE" id="PS51257">
    <property type="entry name" value="PROKAR_LIPOPROTEIN"/>
    <property type="match status" value="1"/>
</dbReference>
<evidence type="ECO:0000313" key="2">
    <source>
        <dbReference type="EMBL" id="AOE49332.1"/>
    </source>
</evidence>
<dbReference type="OrthoDB" id="8581915at2"/>
<dbReference type="KEGG" id="ksd:KS2013_608"/>
<keyword evidence="1" id="KW-0732">Signal</keyword>
<evidence type="ECO:0000313" key="3">
    <source>
        <dbReference type="Proteomes" id="UP000094147"/>
    </source>
</evidence>
<evidence type="ECO:0008006" key="4">
    <source>
        <dbReference type="Google" id="ProtNLM"/>
    </source>
</evidence>
<feature type="chain" id="PRO_5008544029" description="Lipoprotein" evidence="1">
    <location>
        <begin position="22"/>
        <end position="238"/>
    </location>
</feature>
<dbReference type="InterPro" id="IPR029045">
    <property type="entry name" value="ClpP/crotonase-like_dom_sf"/>
</dbReference>
<proteinExistence type="predicted"/>
<sequence length="238" mass="27555" precursor="true">MILRLIIPALPLLLVSCSSLESVENKIKPETNVYLGENNVLHYDGRINKGANLRIFSLYQSLKTKPTMLKITSKGGPVLEGIKLGHWVYDNKLDVTVGKGCASSCANYIFPAGRNKYLQKDSMLIWHGNSYQSDFDDLVRKGEPRAVKVREKENAFYRKINVHPLLAEYGHKEFTVWNFLYRYFKETVGFDYSLDDMKKFNITNVKLIDGAWEWRKYNSNYHVIRVEVEENDLEPFSS</sequence>
<keyword evidence="3" id="KW-1185">Reference proteome</keyword>
<feature type="signal peptide" evidence="1">
    <location>
        <begin position="1"/>
        <end position="21"/>
    </location>
</feature>
<evidence type="ECO:0000256" key="1">
    <source>
        <dbReference type="SAM" id="SignalP"/>
    </source>
</evidence>
<dbReference type="EMBL" id="CP012418">
    <property type="protein sequence ID" value="AOE49332.1"/>
    <property type="molecule type" value="Genomic_DNA"/>
</dbReference>
<accession>A0A1B3B954</accession>
<name>A0A1B3B954_9GAMM</name>
<reference evidence="3" key="1">
    <citation type="submission" date="2015-08" db="EMBL/GenBank/DDBJ databases">
        <authorList>
            <person name="Kim K.M."/>
        </authorList>
    </citation>
    <scope>NUCLEOTIDE SEQUENCE [LARGE SCALE GENOMIC DNA]</scope>
    <source>
        <strain evidence="3">KCTC 23892</strain>
    </source>
</reference>
<dbReference type="Proteomes" id="UP000094147">
    <property type="component" value="Chromosome"/>
</dbReference>
<dbReference type="AlphaFoldDB" id="A0A1B3B954"/>
<dbReference type="RefSeq" id="WP_068989558.1">
    <property type="nucleotide sequence ID" value="NZ_CP012418.1"/>
</dbReference>
<protein>
    <recommendedName>
        <fullName evidence="4">Lipoprotein</fullName>
    </recommendedName>
</protein>
<organism evidence="2 3">
    <name type="scientific">Kangiella sediminilitoris</name>
    <dbReference type="NCBI Taxonomy" id="1144748"/>
    <lineage>
        <taxon>Bacteria</taxon>
        <taxon>Pseudomonadati</taxon>
        <taxon>Pseudomonadota</taxon>
        <taxon>Gammaproteobacteria</taxon>
        <taxon>Kangiellales</taxon>
        <taxon>Kangiellaceae</taxon>
        <taxon>Kangiella</taxon>
    </lineage>
</organism>